<dbReference type="GO" id="GO:0015031">
    <property type="term" value="P:protein transport"/>
    <property type="evidence" value="ECO:0007669"/>
    <property type="project" value="UniProtKB-KW"/>
</dbReference>
<protein>
    <submittedName>
        <fullName evidence="9">Biopolymer transporter ExbD</fullName>
    </submittedName>
</protein>
<keyword evidence="3" id="KW-1003">Cell membrane</keyword>
<proteinExistence type="inferred from homology"/>
<keyword evidence="5 8" id="KW-1133">Transmembrane helix</keyword>
<evidence type="ECO:0000256" key="6">
    <source>
        <dbReference type="ARBA" id="ARBA00023136"/>
    </source>
</evidence>
<name>A0A227J6S3_VIBPH</name>
<dbReference type="EMBL" id="NIXT01002050">
    <property type="protein sequence ID" value="OXE30602.1"/>
    <property type="molecule type" value="Genomic_DNA"/>
</dbReference>
<evidence type="ECO:0000256" key="4">
    <source>
        <dbReference type="ARBA" id="ARBA00022692"/>
    </source>
</evidence>
<evidence type="ECO:0000313" key="10">
    <source>
        <dbReference type="Proteomes" id="UP000214596"/>
    </source>
</evidence>
<keyword evidence="4 7" id="KW-0812">Transmembrane</keyword>
<gene>
    <name evidence="9" type="ORF">CA163_22495</name>
</gene>
<evidence type="ECO:0000256" key="5">
    <source>
        <dbReference type="ARBA" id="ARBA00022989"/>
    </source>
</evidence>
<evidence type="ECO:0000313" key="9">
    <source>
        <dbReference type="EMBL" id="OXE30602.1"/>
    </source>
</evidence>
<organism evidence="9 10">
    <name type="scientific">Vibrio parahaemolyticus</name>
    <dbReference type="NCBI Taxonomy" id="670"/>
    <lineage>
        <taxon>Bacteria</taxon>
        <taxon>Pseudomonadati</taxon>
        <taxon>Pseudomonadota</taxon>
        <taxon>Gammaproteobacteria</taxon>
        <taxon>Vibrionales</taxon>
        <taxon>Vibrionaceae</taxon>
        <taxon>Vibrio</taxon>
    </lineage>
</organism>
<comment type="similarity">
    <text evidence="2 7">Belongs to the ExbD/TolR family.</text>
</comment>
<feature type="non-terminal residue" evidence="9">
    <location>
        <position position="44"/>
    </location>
</feature>
<evidence type="ECO:0000256" key="7">
    <source>
        <dbReference type="RuleBase" id="RU003879"/>
    </source>
</evidence>
<dbReference type="PANTHER" id="PTHR30558:SF13">
    <property type="entry name" value="BIOPOLYMER TRANSPORT PROTEIN EXBD2"/>
    <property type="match status" value="1"/>
</dbReference>
<dbReference type="GO" id="GO:0005886">
    <property type="term" value="C:plasma membrane"/>
    <property type="evidence" value="ECO:0007669"/>
    <property type="project" value="UniProtKB-SubCell"/>
</dbReference>
<feature type="transmembrane region" description="Helical" evidence="8">
    <location>
        <begin position="20"/>
        <end position="38"/>
    </location>
</feature>
<dbReference type="InterPro" id="IPR003400">
    <property type="entry name" value="ExbD"/>
</dbReference>
<accession>A0A227J6S3</accession>
<sequence length="44" mass="5050">MKRRYSSDSSDETAIDMTPMLDIVFIMLIFFIVTTSFVKEAGLE</sequence>
<keyword evidence="7" id="KW-0813">Transport</keyword>
<evidence type="ECO:0000256" key="1">
    <source>
        <dbReference type="ARBA" id="ARBA00004162"/>
    </source>
</evidence>
<dbReference type="PANTHER" id="PTHR30558">
    <property type="entry name" value="EXBD MEMBRANE COMPONENT OF PMF-DRIVEN MACROMOLECULE IMPORT SYSTEM"/>
    <property type="match status" value="1"/>
</dbReference>
<evidence type="ECO:0000256" key="2">
    <source>
        <dbReference type="ARBA" id="ARBA00005811"/>
    </source>
</evidence>
<comment type="subcellular location">
    <subcellularLocation>
        <location evidence="1">Cell membrane</location>
        <topology evidence="1">Single-pass membrane protein</topology>
    </subcellularLocation>
    <subcellularLocation>
        <location evidence="7">Cell membrane</location>
        <topology evidence="7">Single-pass type II membrane protein</topology>
    </subcellularLocation>
</comment>
<evidence type="ECO:0000256" key="3">
    <source>
        <dbReference type="ARBA" id="ARBA00022475"/>
    </source>
</evidence>
<dbReference type="Proteomes" id="UP000214596">
    <property type="component" value="Unassembled WGS sequence"/>
</dbReference>
<keyword evidence="6 8" id="KW-0472">Membrane</keyword>
<comment type="caution">
    <text evidence="9">The sequence shown here is derived from an EMBL/GenBank/DDBJ whole genome shotgun (WGS) entry which is preliminary data.</text>
</comment>
<dbReference type="AlphaFoldDB" id="A0A227J6S3"/>
<keyword evidence="7" id="KW-0653">Protein transport</keyword>
<dbReference type="GO" id="GO:0022857">
    <property type="term" value="F:transmembrane transporter activity"/>
    <property type="evidence" value="ECO:0007669"/>
    <property type="project" value="InterPro"/>
</dbReference>
<evidence type="ECO:0000256" key="8">
    <source>
        <dbReference type="SAM" id="Phobius"/>
    </source>
</evidence>
<dbReference type="Pfam" id="PF02472">
    <property type="entry name" value="ExbD"/>
    <property type="match status" value="1"/>
</dbReference>
<reference evidence="9 10" key="1">
    <citation type="journal article" date="2017" name="Appl. Environ. Microbiol.">
        <title>Parallel evolution of two clades of a major Atlantic endemic Vibrio parahaemolyticus pathogen lineage by independent acquisition of related pathogenicity islands.</title>
        <authorList>
            <person name="Xu F."/>
            <person name="Gonzalez-Escalona N."/>
            <person name="Drees K.P."/>
            <person name="Sebra R.P."/>
            <person name="Cooper V.S."/>
            <person name="Jones S.H."/>
            <person name="Whistler C.A."/>
        </authorList>
    </citation>
    <scope>NUCLEOTIDE SEQUENCE [LARGE SCALE GENOMIC DNA]</scope>
    <source>
        <strain evidence="9 10">MAVP-3</strain>
    </source>
</reference>